<comment type="caution">
    <text evidence="4">The sequence shown here is derived from an EMBL/GenBank/DDBJ whole genome shotgun (WGS) entry which is preliminary data.</text>
</comment>
<accession>A0ABV7SYL2</accession>
<dbReference type="InterPro" id="IPR005656">
    <property type="entry name" value="MmgE_PrpD"/>
</dbReference>
<feature type="domain" description="MmgE/PrpD N-terminal" evidence="2">
    <location>
        <begin position="64"/>
        <end position="218"/>
    </location>
</feature>
<dbReference type="InterPro" id="IPR045336">
    <property type="entry name" value="MmgE_PrpD_N"/>
</dbReference>
<sequence>MSANAATLTETMAAHLVRTVDPASQQRARLHLLDWLACVGAARQSPIARKLAGERPIERAAWLGNVLEMDDVHRGAILHPGPVVWPTALMDATTDMATVLSAAVRGYEAVIAIGATFDARHYGFYHNSATAGGFGAAATAASLAGADAEAYVAALGLAGSVAGGLWQMRREPNDAKQWHIAHVVDTGRRAARLAVQGVTGPRAMLDGPLGLHAATCETPRPLVLGEGWRIGEVSFKPWGACRHAHPAIDAALELKRQGHLHGAIEIATYADAITFCDRPAPASVIEAKFSLQHAVAIVAERGMPELADFEPDSVASLAAARARISVREDGEFTARYPAHFGATVRSASGEVTLIDTLGDPERPMDRAAIIAKAHALLAWGGVSEPGIDAALAASLDSDSSQAARDWIEVWA</sequence>
<dbReference type="InterPro" id="IPR036148">
    <property type="entry name" value="MmgE/PrpD_sf"/>
</dbReference>
<evidence type="ECO:0000313" key="5">
    <source>
        <dbReference type="Proteomes" id="UP001595713"/>
    </source>
</evidence>
<dbReference type="Gene3D" id="3.30.1330.120">
    <property type="entry name" value="2-methylcitrate dehydratase PrpD"/>
    <property type="match status" value="1"/>
</dbReference>
<comment type="similarity">
    <text evidence="1">Belongs to the PrpD family.</text>
</comment>
<dbReference type="PANTHER" id="PTHR16943:SF8">
    <property type="entry name" value="2-METHYLCITRATE DEHYDRATASE"/>
    <property type="match status" value="1"/>
</dbReference>
<dbReference type="Pfam" id="PF03972">
    <property type="entry name" value="MmgE_PrpD_N"/>
    <property type="match status" value="1"/>
</dbReference>
<dbReference type="Proteomes" id="UP001595713">
    <property type="component" value="Unassembled WGS sequence"/>
</dbReference>
<organism evidence="4 5">
    <name type="scientific">Sphingomonas hylomeconis</name>
    <dbReference type="NCBI Taxonomy" id="1395958"/>
    <lineage>
        <taxon>Bacteria</taxon>
        <taxon>Pseudomonadati</taxon>
        <taxon>Pseudomonadota</taxon>
        <taxon>Alphaproteobacteria</taxon>
        <taxon>Sphingomonadales</taxon>
        <taxon>Sphingomonadaceae</taxon>
        <taxon>Sphingomonas</taxon>
    </lineage>
</organism>
<evidence type="ECO:0000256" key="1">
    <source>
        <dbReference type="ARBA" id="ARBA00006174"/>
    </source>
</evidence>
<dbReference type="RefSeq" id="WP_261292958.1">
    <property type="nucleotide sequence ID" value="NZ_JANQBK010000001.1"/>
</dbReference>
<dbReference type="InterPro" id="IPR042188">
    <property type="entry name" value="MmgE/PrpD_sf_2"/>
</dbReference>
<evidence type="ECO:0000259" key="2">
    <source>
        <dbReference type="Pfam" id="PF03972"/>
    </source>
</evidence>
<dbReference type="EMBL" id="JBHRXP010000007">
    <property type="protein sequence ID" value="MFC3581175.1"/>
    <property type="molecule type" value="Genomic_DNA"/>
</dbReference>
<feature type="domain" description="MmgE/PrpD C-terminal" evidence="3">
    <location>
        <begin position="239"/>
        <end position="378"/>
    </location>
</feature>
<dbReference type="Gene3D" id="1.10.4100.10">
    <property type="entry name" value="2-methylcitrate dehydratase PrpD"/>
    <property type="match status" value="1"/>
</dbReference>
<dbReference type="InterPro" id="IPR042183">
    <property type="entry name" value="MmgE/PrpD_sf_1"/>
</dbReference>
<evidence type="ECO:0000259" key="3">
    <source>
        <dbReference type="Pfam" id="PF19305"/>
    </source>
</evidence>
<proteinExistence type="inferred from homology"/>
<protein>
    <submittedName>
        <fullName evidence="4">MmgE/PrpD family protein</fullName>
    </submittedName>
</protein>
<dbReference type="InterPro" id="IPR045337">
    <property type="entry name" value="MmgE_PrpD_C"/>
</dbReference>
<dbReference type="PANTHER" id="PTHR16943">
    <property type="entry name" value="2-METHYLCITRATE DEHYDRATASE-RELATED"/>
    <property type="match status" value="1"/>
</dbReference>
<gene>
    <name evidence="4" type="ORF">ACFONA_13465</name>
</gene>
<keyword evidence="5" id="KW-1185">Reference proteome</keyword>
<dbReference type="Pfam" id="PF19305">
    <property type="entry name" value="MmgE_PrpD_C"/>
    <property type="match status" value="1"/>
</dbReference>
<dbReference type="SUPFAM" id="SSF103378">
    <property type="entry name" value="2-methylcitrate dehydratase PrpD"/>
    <property type="match status" value="1"/>
</dbReference>
<name>A0ABV7SYL2_9SPHN</name>
<reference evidence="5" key="1">
    <citation type="journal article" date="2019" name="Int. J. Syst. Evol. Microbiol.">
        <title>The Global Catalogue of Microorganisms (GCM) 10K type strain sequencing project: providing services to taxonomists for standard genome sequencing and annotation.</title>
        <authorList>
            <consortium name="The Broad Institute Genomics Platform"/>
            <consortium name="The Broad Institute Genome Sequencing Center for Infectious Disease"/>
            <person name="Wu L."/>
            <person name="Ma J."/>
        </authorList>
    </citation>
    <scope>NUCLEOTIDE SEQUENCE [LARGE SCALE GENOMIC DNA]</scope>
    <source>
        <strain evidence="5">KCTC 42739</strain>
    </source>
</reference>
<evidence type="ECO:0000313" key="4">
    <source>
        <dbReference type="EMBL" id="MFC3581175.1"/>
    </source>
</evidence>